<dbReference type="EMBL" id="CP046401">
    <property type="protein sequence ID" value="QGY42778.1"/>
    <property type="molecule type" value="Genomic_DNA"/>
</dbReference>
<dbReference type="SUPFAM" id="SSF49785">
    <property type="entry name" value="Galactose-binding domain-like"/>
    <property type="match status" value="1"/>
</dbReference>
<dbReference type="RefSeq" id="WP_158863252.1">
    <property type="nucleotide sequence ID" value="NZ_CP046401.1"/>
</dbReference>
<dbReference type="InterPro" id="IPR008928">
    <property type="entry name" value="6-hairpin_glycosidase_sf"/>
</dbReference>
<feature type="chain" id="PRO_5026302043" evidence="1">
    <location>
        <begin position="30"/>
        <end position="815"/>
    </location>
</feature>
<dbReference type="Gene3D" id="2.60.120.260">
    <property type="entry name" value="Galactose-binding domain-like"/>
    <property type="match status" value="2"/>
</dbReference>
<dbReference type="SUPFAM" id="SSF48208">
    <property type="entry name" value="Six-hairpin glycosidases"/>
    <property type="match status" value="1"/>
</dbReference>
<accession>A0A6I6JNX9</accession>
<dbReference type="GO" id="GO:0005975">
    <property type="term" value="P:carbohydrate metabolic process"/>
    <property type="evidence" value="ECO:0007669"/>
    <property type="project" value="InterPro"/>
</dbReference>
<evidence type="ECO:0000313" key="4">
    <source>
        <dbReference type="Proteomes" id="UP000428260"/>
    </source>
</evidence>
<keyword evidence="4" id="KW-1185">Reference proteome</keyword>
<evidence type="ECO:0000313" key="3">
    <source>
        <dbReference type="EMBL" id="QGY42778.1"/>
    </source>
</evidence>
<keyword evidence="1" id="KW-0732">Signal</keyword>
<dbReference type="PANTHER" id="PTHR34987">
    <property type="entry name" value="C, PUTATIVE (AFU_ORTHOLOGUE AFUA_3G02880)-RELATED"/>
    <property type="match status" value="1"/>
</dbReference>
<dbReference type="Gene3D" id="2.60.420.10">
    <property type="entry name" value="Maltose phosphorylase, domain 3"/>
    <property type="match status" value="1"/>
</dbReference>
<reference evidence="3 4" key="1">
    <citation type="submission" date="2019-11" db="EMBL/GenBank/DDBJ databases">
        <authorList>
            <person name="Zheng R.K."/>
            <person name="Sun C.M."/>
        </authorList>
    </citation>
    <scope>NUCLEOTIDE SEQUENCE [LARGE SCALE GENOMIC DNA]</scope>
    <source>
        <strain evidence="3 4">WC007</strain>
    </source>
</reference>
<dbReference type="InterPro" id="IPR008979">
    <property type="entry name" value="Galactose-bd-like_sf"/>
</dbReference>
<dbReference type="Proteomes" id="UP000428260">
    <property type="component" value="Chromosome"/>
</dbReference>
<dbReference type="KEGG" id="mcos:GM418_03655"/>
<gene>
    <name evidence="3" type="ORF">GM418_03655</name>
</gene>
<protein>
    <submittedName>
        <fullName evidence="3">Bacterial alpha-L-rhamnosidase</fullName>
    </submittedName>
</protein>
<proteinExistence type="predicted"/>
<dbReference type="InterPro" id="IPR012341">
    <property type="entry name" value="6hp_glycosidase-like_sf"/>
</dbReference>
<evidence type="ECO:0000259" key="2">
    <source>
        <dbReference type="Pfam" id="PF17389"/>
    </source>
</evidence>
<sequence>MKNPIKNYFIKTNSAVLFLVLLFCFSCESQKTEDADLMNEAVPVWAEGREKEMNLTLGFHGVFQSEKGQDIKLKITASSLYRVFLNGKFLGYGPARAAHGFYRVDEYDLSELVKTDENVLAIEVAGYNVNSFYTIDEPSFLQAEVELDNHILLATGAEPGFNAFQIKERLQKVERYSFQRPFTEYYRLTEDFDSWKTATKKPEETLNLAEQTKVELLPRNILMPEFDIVHPTQLYAKGSIYFQEPEKYYKDRSLVNISEKLKGYKENELEVLPSQLIQEVNNKTFEALSLPFPAQPISLKKNEFVTFDMGTNLSGFIGSKITCKEPTTILFYFDELLTDGDINTKKRMADVNNQVVYELQPGIYNLETFESYTFKFLKAIVFDGSCQINDIYLREYAYPLNKLAAFDSDNEKLNAIFKAAQQTFRQNSVDIFMDCPSRERAGWLCDSYFSAIMEKDFTGKSAVAFNFYENYALPDSFKFLPDGMLPMCYPADQYDGNFIPNWAMWLVIQIDDYQQRGGDTELVASLESSITNLLNYFEGFENEDGLLEKLDKWVFVEWSKANSFVQDANYPSNMLYSAVLQKAGELYNNESWLEKAAKIKETILEQSFNGEFFVDNAVRDKNGKLEVTNNTTEVCQYYAFFFNIATPETHPELWKKLTTEFGPNRNDKVTYPEVFVANAFIGNYLRMDILSRYGLKEQLLGEIQDYFYGMAKQTGTLWEHMKSSASCNHGFASFIGHVLYRDVLGIENVDYLNKKVTIRFSDIDLNECSGVLPVDDDVIGLQWEKQDGKIKYSLQVPKGFEAEVINHTAHKIEEI</sequence>
<dbReference type="InterPro" id="IPR035396">
    <property type="entry name" value="Bac_rhamnosid6H"/>
</dbReference>
<dbReference type="PANTHER" id="PTHR34987:SF2">
    <property type="entry name" value="B, PUTATIVE (AFU_ORTHOLOGUE AFUA_7G05040)-RELATED"/>
    <property type="match status" value="1"/>
</dbReference>
<evidence type="ECO:0000256" key="1">
    <source>
        <dbReference type="SAM" id="SignalP"/>
    </source>
</evidence>
<feature type="domain" description="Alpha-L-rhamnosidase six-hairpin glycosidase" evidence="2">
    <location>
        <begin position="403"/>
        <end position="743"/>
    </location>
</feature>
<dbReference type="Gene3D" id="1.50.10.10">
    <property type="match status" value="1"/>
</dbReference>
<dbReference type="Pfam" id="PF17389">
    <property type="entry name" value="Bac_rhamnosid6H"/>
    <property type="match status" value="1"/>
</dbReference>
<name>A0A6I6JNX9_9BACT</name>
<feature type="signal peptide" evidence="1">
    <location>
        <begin position="1"/>
        <end position="29"/>
    </location>
</feature>
<dbReference type="AlphaFoldDB" id="A0A6I6JNX9"/>
<organism evidence="3 4">
    <name type="scientific">Maribellus comscasis</name>
    <dbReference type="NCBI Taxonomy" id="2681766"/>
    <lineage>
        <taxon>Bacteria</taxon>
        <taxon>Pseudomonadati</taxon>
        <taxon>Bacteroidota</taxon>
        <taxon>Bacteroidia</taxon>
        <taxon>Marinilabiliales</taxon>
        <taxon>Prolixibacteraceae</taxon>
        <taxon>Maribellus</taxon>
    </lineage>
</organism>